<name>Z9JRQ6_9MICO</name>
<sequence>MTQPPQNPGGEPWGQQPPGPPPAYGTPSGAAGSYPPASPATGPGSGGGGKGKMWAIIGCVGCGVLALIVVIILVAVFALRDGGDDPTPTPTTVTTEPETTEPETTEPETTEPETTEPETTAAETTAATGDVTAEDESAAKTRFIEFLTALGDEDYTTACSYMVNPTSKEPFSSGEQSACADGMTSSASSEDVESIKLLATIITEDDITSTVGDDGIITLDVYGSDFQMIRAGDGLWYVYWTM</sequence>
<dbReference type="AlphaFoldDB" id="Z9JRQ6"/>
<protein>
    <submittedName>
        <fullName evidence="3">Uncharacterized protein</fullName>
    </submittedName>
</protein>
<dbReference type="EMBL" id="JDYK01000015">
    <property type="protein sequence ID" value="EWS80486.1"/>
    <property type="molecule type" value="Genomic_DNA"/>
</dbReference>
<feature type="region of interest" description="Disordered" evidence="1">
    <location>
        <begin position="1"/>
        <end position="49"/>
    </location>
</feature>
<accession>Z9JRQ6</accession>
<keyword evidence="2" id="KW-1133">Transmembrane helix</keyword>
<dbReference type="HOGENOM" id="CLU_100125_0_0_11"/>
<keyword evidence="2" id="KW-0472">Membrane</keyword>
<feature type="compositionally biased region" description="Low complexity" evidence="1">
    <location>
        <begin position="117"/>
        <end position="131"/>
    </location>
</feature>
<feature type="compositionally biased region" description="Pro residues" evidence="1">
    <location>
        <begin position="15"/>
        <end position="24"/>
    </location>
</feature>
<feature type="transmembrane region" description="Helical" evidence="2">
    <location>
        <begin position="53"/>
        <end position="79"/>
    </location>
</feature>
<organism evidence="3 4">
    <name type="scientific">Brachybacterium phenoliresistens</name>
    <dbReference type="NCBI Taxonomy" id="396014"/>
    <lineage>
        <taxon>Bacteria</taxon>
        <taxon>Bacillati</taxon>
        <taxon>Actinomycetota</taxon>
        <taxon>Actinomycetes</taxon>
        <taxon>Micrococcales</taxon>
        <taxon>Dermabacteraceae</taxon>
        <taxon>Brachybacterium</taxon>
    </lineage>
</organism>
<keyword evidence="2" id="KW-0812">Transmembrane</keyword>
<dbReference type="eggNOG" id="ENOG502ZJPJ">
    <property type="taxonomic scope" value="Bacteria"/>
</dbReference>
<feature type="compositionally biased region" description="Acidic residues" evidence="1">
    <location>
        <begin position="98"/>
        <end position="116"/>
    </location>
</feature>
<keyword evidence="4" id="KW-1185">Reference proteome</keyword>
<reference evidence="3 4" key="1">
    <citation type="submission" date="2014-02" db="EMBL/GenBank/DDBJ databases">
        <title>Genome sequence of Brachybacterium phenoliresistens strain W13A50.</title>
        <authorList>
            <person name="Wang X."/>
        </authorList>
    </citation>
    <scope>NUCLEOTIDE SEQUENCE [LARGE SCALE GENOMIC DNA]</scope>
    <source>
        <strain evidence="3 4">W13A50</strain>
    </source>
</reference>
<feature type="compositionally biased region" description="Low complexity" evidence="1">
    <location>
        <begin position="25"/>
        <end position="42"/>
    </location>
</feature>
<evidence type="ECO:0000256" key="2">
    <source>
        <dbReference type="SAM" id="Phobius"/>
    </source>
</evidence>
<dbReference type="PATRIC" id="fig|396014.3.peg.2744"/>
<evidence type="ECO:0000256" key="1">
    <source>
        <dbReference type="SAM" id="MobiDB-lite"/>
    </source>
</evidence>
<dbReference type="Proteomes" id="UP000023067">
    <property type="component" value="Unassembled WGS sequence"/>
</dbReference>
<evidence type="ECO:0000313" key="4">
    <source>
        <dbReference type="Proteomes" id="UP000023067"/>
    </source>
</evidence>
<dbReference type="OrthoDB" id="4793959at2"/>
<comment type="caution">
    <text evidence="3">The sequence shown here is derived from an EMBL/GenBank/DDBJ whole genome shotgun (WGS) entry which is preliminary data.</text>
</comment>
<proteinExistence type="predicted"/>
<evidence type="ECO:0000313" key="3">
    <source>
        <dbReference type="EMBL" id="EWS80486.1"/>
    </source>
</evidence>
<gene>
    <name evidence="3" type="ORF">BF93_03570</name>
</gene>
<dbReference type="STRING" id="396014.BF93_03570"/>
<dbReference type="RefSeq" id="WP_038373413.1">
    <property type="nucleotide sequence ID" value="NZ_KK069999.1"/>
</dbReference>
<feature type="region of interest" description="Disordered" evidence="1">
    <location>
        <begin position="80"/>
        <end position="134"/>
    </location>
</feature>
<feature type="compositionally biased region" description="Low complexity" evidence="1">
    <location>
        <begin position="1"/>
        <end position="14"/>
    </location>
</feature>